<dbReference type="Gene3D" id="3.30.70.240">
    <property type="match status" value="1"/>
</dbReference>
<dbReference type="AlphaFoldDB" id="D5EG06"/>
<proteinExistence type="inferred from homology"/>
<keyword evidence="2" id="KW-0547">Nucleotide-binding</keyword>
<sequence>MGTRKPEDIRSVAIAAHGGAGKTSLVEAILFSNGDINRMGNVVDGNTVADFGAEEQKRQISINTALVTLERNGKRLYLLDTPGFADFIGEMRSAMRVSDSALAVVSGLHGVEVQTGKAYEYAEDFSIPVAFVVSKLDRENSDYARTLDDIKKQLSDKAVPFFLPIGKEASFKGVVDILNQKAYEYVTDGSGSFKEISIPAEMVDEVSAARESLIESVVEADDEVMMMYLEGDEISHEEIVKVARKAIRERQIFPVLPASGTANIGVHQVLDFLGDMFPSPLESRPRQALKGDEVINIDPDPEAPFSALCFKIMVDPYVGKLSYIRVNSGHLSSDSSIYNVTREEEERISSFKAMRGKDGQDEKEIILGDIIAIPKLHSTQVGDTLGVKSTAYTFPPIKFPRPVYSVAVMAKSRADEDKLSNALHKILEEDPVLTFAKNPETGDNVLSGMGDMHIEILLSRIRERYGVELETRTPQVPYRETIRKTAEAQGKYKKQTGGRGQYGDVHIRYKPLERGAGFVFEDQVVGGAIPKGFIPAVEKGLREALVKGPLAGFPTVDFKAELFFGSYHDVDSSEMAFKIAASMSFKKGILEASPVLLEPIMLVEVVVPEDYLGDVMGDMNSRRGRILGIDSHGRLQVVRVQVPLSEMFKYAIVLRSMTSGRGTFTMEFDHYEEVPGDVSKKVIEEHKKEEEEE</sequence>
<dbReference type="InterPro" id="IPR053905">
    <property type="entry name" value="EF-G-like_DII"/>
</dbReference>
<dbReference type="InterPro" id="IPR027417">
    <property type="entry name" value="P-loop_NTPase"/>
</dbReference>
<dbReference type="InterPro" id="IPR047872">
    <property type="entry name" value="EFG_IV"/>
</dbReference>
<dbReference type="SUPFAM" id="SSF50447">
    <property type="entry name" value="Translation proteins"/>
    <property type="match status" value="1"/>
</dbReference>
<evidence type="ECO:0000256" key="1">
    <source>
        <dbReference type="ARBA" id="ARBA00005870"/>
    </source>
</evidence>
<dbReference type="InterPro" id="IPR005517">
    <property type="entry name" value="Transl_elong_EFG/EF2_IV"/>
</dbReference>
<dbReference type="NCBIfam" id="NF009379">
    <property type="entry name" value="PRK12740.1-3"/>
    <property type="match status" value="1"/>
</dbReference>
<dbReference type="PANTHER" id="PTHR43261:SF6">
    <property type="entry name" value="ELONGATION FACTOR G-LIKE PROTEIN"/>
    <property type="match status" value="1"/>
</dbReference>
<dbReference type="GO" id="GO:0003746">
    <property type="term" value="F:translation elongation factor activity"/>
    <property type="evidence" value="ECO:0007669"/>
    <property type="project" value="UniProtKB-UniRule"/>
</dbReference>
<dbReference type="Pfam" id="PF14492">
    <property type="entry name" value="EFG_III"/>
    <property type="match status" value="1"/>
</dbReference>
<dbReference type="FunFam" id="3.30.230.10:FF:000003">
    <property type="entry name" value="Elongation factor G"/>
    <property type="match status" value="1"/>
</dbReference>
<evidence type="ECO:0000313" key="7">
    <source>
        <dbReference type="Proteomes" id="UP000002366"/>
    </source>
</evidence>
<dbReference type="PROSITE" id="PS51722">
    <property type="entry name" value="G_TR_2"/>
    <property type="match status" value="1"/>
</dbReference>
<keyword evidence="6" id="KW-0251">Elongation factor</keyword>
<dbReference type="InterPro" id="IPR035649">
    <property type="entry name" value="EFG_V"/>
</dbReference>
<accession>D5EG06</accession>
<dbReference type="KEGG" id="aco:Amico_1371"/>
<dbReference type="CDD" id="cd16262">
    <property type="entry name" value="EFG_III"/>
    <property type="match status" value="1"/>
</dbReference>
<dbReference type="GO" id="GO:0003924">
    <property type="term" value="F:GTPase activity"/>
    <property type="evidence" value="ECO:0007669"/>
    <property type="project" value="InterPro"/>
</dbReference>
<dbReference type="InterPro" id="IPR009000">
    <property type="entry name" value="Transl_B-barrel_sf"/>
</dbReference>
<dbReference type="InterPro" id="IPR014721">
    <property type="entry name" value="Ribsml_uS5_D2-typ_fold_subgr"/>
</dbReference>
<dbReference type="InterPro" id="IPR035647">
    <property type="entry name" value="EFG_III/V"/>
</dbReference>
<dbReference type="GO" id="GO:0005525">
    <property type="term" value="F:GTP binding"/>
    <property type="evidence" value="ECO:0007669"/>
    <property type="project" value="UniProtKB-UniRule"/>
</dbReference>
<protein>
    <recommendedName>
        <fullName evidence="4">Elongation factor G</fullName>
    </recommendedName>
</protein>
<dbReference type="Pfam" id="PF00009">
    <property type="entry name" value="GTP_EFTU"/>
    <property type="match status" value="1"/>
</dbReference>
<dbReference type="FunFam" id="3.30.70.240:FF:000001">
    <property type="entry name" value="Elongation factor G"/>
    <property type="match status" value="1"/>
</dbReference>
<dbReference type="SMART" id="SM00838">
    <property type="entry name" value="EFG_C"/>
    <property type="match status" value="1"/>
</dbReference>
<dbReference type="InterPro" id="IPR005225">
    <property type="entry name" value="Small_GTP-bd"/>
</dbReference>
<gene>
    <name evidence="6" type="ordered locus">Amico_1371</name>
</gene>
<comment type="similarity">
    <text evidence="1">Belongs to the TRAFAC class translation factor GTPase superfamily. Classic translation factor GTPase family. EF-G/EF-2 subfamily.</text>
</comment>
<evidence type="ECO:0000259" key="5">
    <source>
        <dbReference type="PROSITE" id="PS51722"/>
    </source>
</evidence>
<feature type="domain" description="Tr-type G" evidence="5">
    <location>
        <begin position="7"/>
        <end position="281"/>
    </location>
</feature>
<dbReference type="InterPro" id="IPR041095">
    <property type="entry name" value="EFG_II"/>
</dbReference>
<dbReference type="eggNOG" id="COG0480">
    <property type="taxonomic scope" value="Bacteria"/>
</dbReference>
<dbReference type="CDD" id="cd01434">
    <property type="entry name" value="EFG_mtEFG1_IV"/>
    <property type="match status" value="1"/>
</dbReference>
<dbReference type="Gene3D" id="3.40.50.300">
    <property type="entry name" value="P-loop containing nucleotide triphosphate hydrolases"/>
    <property type="match status" value="1"/>
</dbReference>
<dbReference type="GO" id="GO:0032790">
    <property type="term" value="P:ribosome disassembly"/>
    <property type="evidence" value="ECO:0007669"/>
    <property type="project" value="TreeGrafter"/>
</dbReference>
<name>D5EG06_AMICL</name>
<dbReference type="FunFam" id="3.30.70.870:FF:000002">
    <property type="entry name" value="Translation elongation factor 2"/>
    <property type="match status" value="1"/>
</dbReference>
<dbReference type="NCBIfam" id="NF009381">
    <property type="entry name" value="PRK12740.1-5"/>
    <property type="match status" value="1"/>
</dbReference>
<dbReference type="Gene3D" id="2.40.30.10">
    <property type="entry name" value="Translation factors"/>
    <property type="match status" value="1"/>
</dbReference>
<evidence type="ECO:0000256" key="4">
    <source>
        <dbReference type="NCBIfam" id="TIGR00484"/>
    </source>
</evidence>
<dbReference type="Pfam" id="PF22042">
    <property type="entry name" value="EF-G_D2"/>
    <property type="match status" value="1"/>
</dbReference>
<dbReference type="InterPro" id="IPR009022">
    <property type="entry name" value="EFG_III"/>
</dbReference>
<dbReference type="InterPro" id="IPR000640">
    <property type="entry name" value="EFG_V-like"/>
</dbReference>
<dbReference type="InterPro" id="IPR000795">
    <property type="entry name" value="T_Tr_GTP-bd_dom"/>
</dbReference>
<dbReference type="OrthoDB" id="9804431at2"/>
<dbReference type="CDD" id="cd03713">
    <property type="entry name" value="EFG_mtEFG_C"/>
    <property type="match status" value="1"/>
</dbReference>
<reference evidence="6 7" key="1">
    <citation type="journal article" date="2010" name="Stand. Genomic Sci.">
        <title>Complete genome sequence of Aminobacterium colombiense type strain (ALA-1).</title>
        <authorList>
            <person name="Chertkov O."/>
            <person name="Sikorski J."/>
            <person name="Brambilla E."/>
            <person name="Lapidus A."/>
            <person name="Copeland A."/>
            <person name="Glavina Del Rio T."/>
            <person name="Nolan M."/>
            <person name="Lucas S."/>
            <person name="Tice H."/>
            <person name="Cheng J.F."/>
            <person name="Han C."/>
            <person name="Detter J.C."/>
            <person name="Bruce D."/>
            <person name="Tapia R."/>
            <person name="Goodwin L."/>
            <person name="Pitluck S."/>
            <person name="Liolios K."/>
            <person name="Ivanova N."/>
            <person name="Mavromatis K."/>
            <person name="Ovchinnikova G."/>
            <person name="Pati A."/>
            <person name="Chen A."/>
            <person name="Palaniappan K."/>
            <person name="Land M."/>
            <person name="Hauser L."/>
            <person name="Chang Y.J."/>
            <person name="Jeffries C.D."/>
            <person name="Spring S."/>
            <person name="Rohde M."/>
            <person name="Goker M."/>
            <person name="Bristow J."/>
            <person name="Eisen J.A."/>
            <person name="Markowitz V."/>
            <person name="Hugenholtz P."/>
            <person name="Kyrpides N.C."/>
            <person name="Klenk H.P."/>
        </authorList>
    </citation>
    <scope>NUCLEOTIDE SEQUENCE [LARGE SCALE GENOMIC DNA]</scope>
    <source>
        <strain evidence="7">DSM 12261 / ALA-1</strain>
    </source>
</reference>
<dbReference type="CDD" id="cd04170">
    <property type="entry name" value="EF-G_bact"/>
    <property type="match status" value="1"/>
</dbReference>
<keyword evidence="3" id="KW-0342">GTP-binding</keyword>
<dbReference type="Pfam" id="PF00679">
    <property type="entry name" value="EFG_C"/>
    <property type="match status" value="1"/>
</dbReference>
<dbReference type="NCBIfam" id="TIGR00231">
    <property type="entry name" value="small_GTP"/>
    <property type="match status" value="1"/>
</dbReference>
<dbReference type="Gene3D" id="3.30.70.870">
    <property type="entry name" value="Elongation Factor G (Translational Gtpase), domain 3"/>
    <property type="match status" value="1"/>
</dbReference>
<dbReference type="EMBL" id="CP001997">
    <property type="protein sequence ID" value="ADE57488.1"/>
    <property type="molecule type" value="Genomic_DNA"/>
</dbReference>
<dbReference type="HOGENOM" id="CLU_002794_4_1_0"/>
<dbReference type="Pfam" id="PF03764">
    <property type="entry name" value="EFG_IV"/>
    <property type="match status" value="1"/>
</dbReference>
<dbReference type="SUPFAM" id="SSF52540">
    <property type="entry name" value="P-loop containing nucleoside triphosphate hydrolases"/>
    <property type="match status" value="1"/>
</dbReference>
<dbReference type="STRING" id="572547.Amico_1371"/>
<dbReference type="InterPro" id="IPR020568">
    <property type="entry name" value="Ribosomal_Su5_D2-typ_SF"/>
</dbReference>
<dbReference type="RefSeq" id="WP_013048751.1">
    <property type="nucleotide sequence ID" value="NC_014011.1"/>
</dbReference>
<dbReference type="NCBIfam" id="TIGR00484">
    <property type="entry name" value="EF-G"/>
    <property type="match status" value="1"/>
</dbReference>
<keyword evidence="7" id="KW-1185">Reference proteome</keyword>
<keyword evidence="6" id="KW-0648">Protein biosynthesis</keyword>
<dbReference type="SMART" id="SM00889">
    <property type="entry name" value="EFG_IV"/>
    <property type="match status" value="1"/>
</dbReference>
<dbReference type="Proteomes" id="UP000002366">
    <property type="component" value="Chromosome"/>
</dbReference>
<dbReference type="SUPFAM" id="SSF54980">
    <property type="entry name" value="EF-G C-terminal domain-like"/>
    <property type="match status" value="2"/>
</dbReference>
<dbReference type="InterPro" id="IPR004540">
    <property type="entry name" value="Transl_elong_EFG/EF2"/>
</dbReference>
<organism evidence="6 7">
    <name type="scientific">Aminobacterium colombiense (strain DSM 12261 / ALA-1)</name>
    <dbReference type="NCBI Taxonomy" id="572547"/>
    <lineage>
        <taxon>Bacteria</taxon>
        <taxon>Thermotogati</taxon>
        <taxon>Synergistota</taxon>
        <taxon>Synergistia</taxon>
        <taxon>Synergistales</taxon>
        <taxon>Aminobacteriaceae</taxon>
        <taxon>Aminobacterium</taxon>
    </lineage>
</organism>
<evidence type="ECO:0000256" key="3">
    <source>
        <dbReference type="ARBA" id="ARBA00023134"/>
    </source>
</evidence>
<dbReference type="SUPFAM" id="SSF54211">
    <property type="entry name" value="Ribosomal protein S5 domain 2-like"/>
    <property type="match status" value="1"/>
</dbReference>
<evidence type="ECO:0000256" key="2">
    <source>
        <dbReference type="ARBA" id="ARBA00022741"/>
    </source>
</evidence>
<dbReference type="Gene3D" id="3.30.230.10">
    <property type="match status" value="1"/>
</dbReference>
<evidence type="ECO:0000313" key="6">
    <source>
        <dbReference type="EMBL" id="ADE57488.1"/>
    </source>
</evidence>
<dbReference type="PANTHER" id="PTHR43261">
    <property type="entry name" value="TRANSLATION ELONGATION FACTOR G-RELATED"/>
    <property type="match status" value="1"/>
</dbReference>
<dbReference type="NCBIfam" id="NF009891">
    <property type="entry name" value="PRK13351.1-1"/>
    <property type="match status" value="1"/>
</dbReference>